<feature type="compositionally biased region" description="Pro residues" evidence="1">
    <location>
        <begin position="179"/>
        <end position="188"/>
    </location>
</feature>
<comment type="caution">
    <text evidence="2">The sequence shown here is derived from an EMBL/GenBank/DDBJ whole genome shotgun (WGS) entry which is preliminary data.</text>
</comment>
<gene>
    <name evidence="2" type="ORF">THAOC_31958</name>
</gene>
<feature type="region of interest" description="Disordered" evidence="1">
    <location>
        <begin position="159"/>
        <end position="195"/>
    </location>
</feature>
<proteinExistence type="predicted"/>
<protein>
    <submittedName>
        <fullName evidence="2">Uncharacterized protein</fullName>
    </submittedName>
</protein>
<organism evidence="2 3">
    <name type="scientific">Thalassiosira oceanica</name>
    <name type="common">Marine diatom</name>
    <dbReference type="NCBI Taxonomy" id="159749"/>
    <lineage>
        <taxon>Eukaryota</taxon>
        <taxon>Sar</taxon>
        <taxon>Stramenopiles</taxon>
        <taxon>Ochrophyta</taxon>
        <taxon>Bacillariophyta</taxon>
        <taxon>Coscinodiscophyceae</taxon>
        <taxon>Thalassiosirophycidae</taxon>
        <taxon>Thalassiosirales</taxon>
        <taxon>Thalassiosiraceae</taxon>
        <taxon>Thalassiosira</taxon>
    </lineage>
</organism>
<sequence length="369" mass="40348">MTVESTRDGAASPRPSFDSELTEHGLYASGMLLMPFDFAPQYQKLPLGVLLYALIDSFQSLAAPPRFGSTNKMTTTPSVRNGKGRRPISQFSASGMPSNLAPRIRLPRGLGPLEHHQPPCIVVYARPRRTAARLSAPTSPRSAGEFAVIRHRAPLSPVLKTEPFQPEARLPDPNQVKIPPSPGIPRSPRPVRRPSADPVLAQPTIFASSDVAVFLSARRDEASANDTPGSQIAQPVTPKITATCLRLMTILVLKKWVGLFWSMSTLHKSWQTLPPQEYTTLAPSTRLAHVTGHSAGHSAGQPWRQVRVTTVLFCKLGTGSQQAGLPNRRQRLPRPRVSQPASQPKKLTSTRTPPAPPARRAEELEDWTL</sequence>
<evidence type="ECO:0000256" key="1">
    <source>
        <dbReference type="SAM" id="MobiDB-lite"/>
    </source>
</evidence>
<dbReference type="Proteomes" id="UP000266841">
    <property type="component" value="Unassembled WGS sequence"/>
</dbReference>
<evidence type="ECO:0000313" key="3">
    <source>
        <dbReference type="Proteomes" id="UP000266841"/>
    </source>
</evidence>
<evidence type="ECO:0000313" key="2">
    <source>
        <dbReference type="EMBL" id="EJK49193.1"/>
    </source>
</evidence>
<name>K0R746_THAOC</name>
<dbReference type="EMBL" id="AGNL01045038">
    <property type="protein sequence ID" value="EJK49193.1"/>
    <property type="molecule type" value="Genomic_DNA"/>
</dbReference>
<accession>K0R746</accession>
<feature type="region of interest" description="Disordered" evidence="1">
    <location>
        <begin position="320"/>
        <end position="369"/>
    </location>
</feature>
<dbReference type="AlphaFoldDB" id="K0R746"/>
<reference evidence="2 3" key="1">
    <citation type="journal article" date="2012" name="Genome Biol.">
        <title>Genome and low-iron response of an oceanic diatom adapted to chronic iron limitation.</title>
        <authorList>
            <person name="Lommer M."/>
            <person name="Specht M."/>
            <person name="Roy A.S."/>
            <person name="Kraemer L."/>
            <person name="Andreson R."/>
            <person name="Gutowska M.A."/>
            <person name="Wolf J."/>
            <person name="Bergner S.V."/>
            <person name="Schilhabel M.B."/>
            <person name="Klostermeier U.C."/>
            <person name="Beiko R.G."/>
            <person name="Rosenstiel P."/>
            <person name="Hippler M."/>
            <person name="Laroche J."/>
        </authorList>
    </citation>
    <scope>NUCLEOTIDE SEQUENCE [LARGE SCALE GENOMIC DNA]</scope>
    <source>
        <strain evidence="2 3">CCMP1005</strain>
    </source>
</reference>
<keyword evidence="3" id="KW-1185">Reference proteome</keyword>